<reference evidence="1" key="1">
    <citation type="submission" date="2021-06" db="EMBL/GenBank/DDBJ databases">
        <authorList>
            <person name="Kallberg Y."/>
            <person name="Tangrot J."/>
            <person name="Rosling A."/>
        </authorList>
    </citation>
    <scope>NUCLEOTIDE SEQUENCE</scope>
    <source>
        <strain evidence="1">CL356</strain>
    </source>
</reference>
<keyword evidence="2" id="KW-1185">Reference proteome</keyword>
<sequence>EAVHRTPVEIWWEILDETIYGEYPLFFSTAIQREDWVHYSHWNMPSSERDWLDGFERQRKIVGSVCRSWQDFSQSRRYRYVKVAITNDGALRGVENALTAYRIRLSRAYYRSLEHVIFEQEYNWLAVELDQPVASILARIRLPRLRRLHMTHYEPRKILNLNPLLDILATFPNLTWISYLSSSRRGESVPIDKNRSPVVLPHLQYLFIHVYELPSRVPLLDLLAYYCQTLRSFAARGFNRRGDKPVLQFLSWNDFPSLEELILDSQWTVHFQPLPSNHPLRRLDVKMGSFDVISSLLEGDNMRELILQRTRWMSNGGLMGETEDLMADRMAIDRILSHAVARDIKLKITWDGELEELVLDNKWTAYFQDLPFGHPLRRLDATYGSVDVLRSLIEGKDMRHVTLRRAHWRYDGSVARLYEEIIINKEEETINRIPGSGRAPILSRLCQKASSPKALSDQIQPSSQCNFLDRSNESAVDRAPIEIWWKILDEVIDAVLGWGANRAFATTFEGSYWVAYSHWWMLKYEDDGISGAQNQIKLIRSVCRSWAAFAQSRNDRDAILNLDFTEKQLHGIIKAPKAHRLGITAYCNKDIVRLEFDQGVGGEIIKLDRKEKYLDLNVFLDVLYGFTNLTWLDYEVDNSRRPPIPLNQGKPPVLLPNLQLPSRVPLMDVLSCYQKTLQSFVAGGFKDRGDVATIHFPPWNEFPKLAELVLDEQWIAYFEPLPRGHPLRLLTAQLGSLGPLSSLLDGENMIEIRLWRLKLTKEGGWCGRGDNTIIGNVEVEELWEKAQTRGIEFTVLEED</sequence>
<protein>
    <submittedName>
        <fullName evidence="1">4201_t:CDS:1</fullName>
    </submittedName>
</protein>
<organism evidence="1 2">
    <name type="scientific">Acaulospora colombiana</name>
    <dbReference type="NCBI Taxonomy" id="27376"/>
    <lineage>
        <taxon>Eukaryota</taxon>
        <taxon>Fungi</taxon>
        <taxon>Fungi incertae sedis</taxon>
        <taxon>Mucoromycota</taxon>
        <taxon>Glomeromycotina</taxon>
        <taxon>Glomeromycetes</taxon>
        <taxon>Diversisporales</taxon>
        <taxon>Acaulosporaceae</taxon>
        <taxon>Acaulospora</taxon>
    </lineage>
</organism>
<feature type="non-terminal residue" evidence="1">
    <location>
        <position position="1"/>
    </location>
</feature>
<dbReference type="Proteomes" id="UP000789525">
    <property type="component" value="Unassembled WGS sequence"/>
</dbReference>
<dbReference type="EMBL" id="CAJVPT010013431">
    <property type="protein sequence ID" value="CAG8595674.1"/>
    <property type="molecule type" value="Genomic_DNA"/>
</dbReference>
<gene>
    <name evidence="1" type="ORF">ACOLOM_LOCUS6490</name>
</gene>
<name>A0ACA9MKL4_9GLOM</name>
<comment type="caution">
    <text evidence="1">The sequence shown here is derived from an EMBL/GenBank/DDBJ whole genome shotgun (WGS) entry which is preliminary data.</text>
</comment>
<evidence type="ECO:0000313" key="1">
    <source>
        <dbReference type="EMBL" id="CAG8595674.1"/>
    </source>
</evidence>
<accession>A0ACA9MKL4</accession>
<evidence type="ECO:0000313" key="2">
    <source>
        <dbReference type="Proteomes" id="UP000789525"/>
    </source>
</evidence>
<proteinExistence type="predicted"/>